<reference evidence="1" key="1">
    <citation type="submission" date="2020-12" db="EMBL/GenBank/DDBJ databases">
        <title>Antrihabitans popcorni sp. nov. and Antrihabitans auranticaus sp. nov., isolated from a larva cave.</title>
        <authorList>
            <person name="Lee S.D."/>
            <person name="Kim I.S."/>
        </authorList>
    </citation>
    <scope>NUCLEOTIDE SEQUENCE</scope>
    <source>
        <strain evidence="1">YC3-6</strain>
    </source>
</reference>
<proteinExistence type="predicted"/>
<evidence type="ECO:0000313" key="2">
    <source>
        <dbReference type="Proteomes" id="UP000655868"/>
    </source>
</evidence>
<comment type="caution">
    <text evidence="1">The sequence shown here is derived from an EMBL/GenBank/DDBJ whole genome shotgun (WGS) entry which is preliminary data.</text>
</comment>
<dbReference type="NCBIfam" id="NF046112">
    <property type="entry name" value="MSMEG_6209_Nter"/>
    <property type="match status" value="1"/>
</dbReference>
<dbReference type="AlphaFoldDB" id="A0A934U601"/>
<dbReference type="EMBL" id="JAEMNV010000009">
    <property type="protein sequence ID" value="MBJ8342059.1"/>
    <property type="molecule type" value="Genomic_DNA"/>
</dbReference>
<keyword evidence="2" id="KW-1185">Reference proteome</keyword>
<sequence length="67" mass="7279">MNDAEEQKLLEDIATRLRGRHEGVPPQVVESIVGSAYVTFGDAQIRDFVPVLVERRAASQLAGLATS</sequence>
<accession>A0A934U601</accession>
<dbReference type="RefSeq" id="WP_199707286.1">
    <property type="nucleotide sequence ID" value="NZ_JAEMNV010000009.1"/>
</dbReference>
<organism evidence="1 2">
    <name type="scientific">Antrihabitans stalagmiti</name>
    <dbReference type="NCBI Taxonomy" id="2799499"/>
    <lineage>
        <taxon>Bacteria</taxon>
        <taxon>Bacillati</taxon>
        <taxon>Actinomycetota</taxon>
        <taxon>Actinomycetes</taxon>
        <taxon>Mycobacteriales</taxon>
        <taxon>Nocardiaceae</taxon>
        <taxon>Antrihabitans</taxon>
    </lineage>
</organism>
<protein>
    <recommendedName>
        <fullName evidence="3">DUF3562 domain-containing protein</fullName>
    </recommendedName>
</protein>
<dbReference type="Gene3D" id="1.10.8.1060">
    <property type="entry name" value="Corynebacterium glutamicum thioredoxin-dependent arsenate reductase, N-terminal domain"/>
    <property type="match status" value="1"/>
</dbReference>
<name>A0A934U601_9NOCA</name>
<evidence type="ECO:0008006" key="3">
    <source>
        <dbReference type="Google" id="ProtNLM"/>
    </source>
</evidence>
<dbReference type="Proteomes" id="UP000655868">
    <property type="component" value="Unassembled WGS sequence"/>
</dbReference>
<evidence type="ECO:0000313" key="1">
    <source>
        <dbReference type="EMBL" id="MBJ8342059.1"/>
    </source>
</evidence>
<gene>
    <name evidence="1" type="ORF">JGU71_24525</name>
</gene>